<organism evidence="2 3">
    <name type="scientific">Solilutibacter silvestris</name>
    <dbReference type="NCBI Taxonomy" id="1645665"/>
    <lineage>
        <taxon>Bacteria</taxon>
        <taxon>Pseudomonadati</taxon>
        <taxon>Pseudomonadota</taxon>
        <taxon>Gammaproteobacteria</taxon>
        <taxon>Lysobacterales</taxon>
        <taxon>Lysobacteraceae</taxon>
        <taxon>Solilutibacter</taxon>
    </lineage>
</organism>
<name>A0A2K1PYK7_9GAMM</name>
<comment type="caution">
    <text evidence="2">The sequence shown here is derived from an EMBL/GenBank/DDBJ whole genome shotgun (WGS) entry which is preliminary data.</text>
</comment>
<proteinExistence type="predicted"/>
<gene>
    <name evidence="2" type="ORF">Lysil_2039</name>
</gene>
<keyword evidence="1" id="KW-0732">Signal</keyword>
<dbReference type="OrthoDB" id="7063662at2"/>
<dbReference type="RefSeq" id="WP_103075517.1">
    <property type="nucleotide sequence ID" value="NZ_NPZB01000002.1"/>
</dbReference>
<feature type="chain" id="PRO_5014441454" description="Lipoprotein SmpA/OmlA domain-containing protein" evidence="1">
    <location>
        <begin position="23"/>
        <end position="112"/>
    </location>
</feature>
<dbReference type="EMBL" id="NPZB01000002">
    <property type="protein sequence ID" value="PNS07863.1"/>
    <property type="molecule type" value="Genomic_DNA"/>
</dbReference>
<accession>A0A2K1PYK7</accession>
<dbReference type="Proteomes" id="UP000236220">
    <property type="component" value="Unassembled WGS sequence"/>
</dbReference>
<evidence type="ECO:0000256" key="1">
    <source>
        <dbReference type="SAM" id="SignalP"/>
    </source>
</evidence>
<evidence type="ECO:0000313" key="2">
    <source>
        <dbReference type="EMBL" id="PNS07863.1"/>
    </source>
</evidence>
<reference evidence="2 3" key="1">
    <citation type="submission" date="2017-08" db="EMBL/GenBank/DDBJ databases">
        <title>Lysobacter sylvestris genome.</title>
        <authorList>
            <person name="Zhang D.-C."/>
            <person name="Albuquerque L."/>
            <person name="Franca L."/>
            <person name="Froufe H.J.C."/>
            <person name="Barroso C."/>
            <person name="Egas C."/>
            <person name="Da Costa M."/>
            <person name="Margesin R."/>
        </authorList>
    </citation>
    <scope>NUCLEOTIDE SEQUENCE [LARGE SCALE GENOMIC DNA]</scope>
    <source>
        <strain evidence="2 3">AM20-91</strain>
    </source>
</reference>
<protein>
    <recommendedName>
        <fullName evidence="4">Lipoprotein SmpA/OmlA domain-containing protein</fullName>
    </recommendedName>
</protein>
<evidence type="ECO:0008006" key="4">
    <source>
        <dbReference type="Google" id="ProtNLM"/>
    </source>
</evidence>
<evidence type="ECO:0000313" key="3">
    <source>
        <dbReference type="Proteomes" id="UP000236220"/>
    </source>
</evidence>
<sequence length="112" mass="12430">MRQIVLAAVAVSFIVLAPVAHARGGDTLLVDRVKQEASIAHPARGQTMAQVQQRFGAPQSKLDPRGGQKRDWPTINRWVYPQFTVYFQRERVLDVVVNKASADEVGPKPAVR</sequence>
<keyword evidence="3" id="KW-1185">Reference proteome</keyword>
<feature type="signal peptide" evidence="1">
    <location>
        <begin position="1"/>
        <end position="22"/>
    </location>
</feature>
<dbReference type="AlphaFoldDB" id="A0A2K1PYK7"/>